<protein>
    <submittedName>
        <fullName evidence="1">Uncharacterized protein</fullName>
    </submittedName>
</protein>
<organism evidence="1 2">
    <name type="scientific">Azospirillum baldaniorum</name>
    <dbReference type="NCBI Taxonomy" id="1064539"/>
    <lineage>
        <taxon>Bacteria</taxon>
        <taxon>Pseudomonadati</taxon>
        <taxon>Pseudomonadota</taxon>
        <taxon>Alphaproteobacteria</taxon>
        <taxon>Rhodospirillales</taxon>
        <taxon>Azospirillaceae</taxon>
        <taxon>Azospirillum</taxon>
    </lineage>
</organism>
<evidence type="ECO:0000313" key="2">
    <source>
        <dbReference type="Proteomes" id="UP000007319"/>
    </source>
</evidence>
<dbReference type="EMBL" id="HE577331">
    <property type="protein sequence ID" value="CCD03385.1"/>
    <property type="molecule type" value="Genomic_DNA"/>
</dbReference>
<dbReference type="Proteomes" id="UP000007319">
    <property type="component" value="Plasmid AZOBR_p4"/>
</dbReference>
<evidence type="ECO:0000313" key="1">
    <source>
        <dbReference type="EMBL" id="CCD03385.1"/>
    </source>
</evidence>
<proteinExistence type="predicted"/>
<keyword evidence="1" id="KW-0614">Plasmid</keyword>
<sequence length="25" mass="2880">MFVFFIVSRTDVAPLCHRGPKPHKP</sequence>
<keyword evidence="2" id="KW-1185">Reference proteome</keyword>
<dbReference type="AlphaFoldDB" id="A0A9P1K0Q3"/>
<dbReference type="KEGG" id="abs:AZOBR_p440098"/>
<geneLocation type="plasmid" evidence="1 2">
    <name>AZOBR_p4</name>
</geneLocation>
<accession>A0A9P1K0Q3</accession>
<reference evidence="1 2" key="1">
    <citation type="journal article" date="2011" name="PLoS Genet.">
        <title>Azospirillum genomes reveal transition of bacteria from aquatic to terrestrial environments.</title>
        <authorList>
            <person name="Wisniewski-Dye F."/>
            <person name="Borziak K."/>
            <person name="Khalsa-Moyers G."/>
            <person name="Alexandre G."/>
            <person name="Sukharnikov L.O."/>
            <person name="Wuichet K."/>
            <person name="Hurst G.B."/>
            <person name="McDonald W.H."/>
            <person name="Robertson J.S."/>
            <person name="Barbe V."/>
            <person name="Calteau A."/>
            <person name="Rouy Z."/>
            <person name="Mangenot S."/>
            <person name="Prigent-Combaret C."/>
            <person name="Normand P."/>
            <person name="Boyer M."/>
            <person name="Siguier P."/>
            <person name="Dessaux Y."/>
            <person name="Elmerich C."/>
            <person name="Condemine G."/>
            <person name="Krishnen G."/>
            <person name="Kennedy I."/>
            <person name="Paterson A.H."/>
            <person name="Gonzalez V."/>
            <person name="Mavingui P."/>
            <person name="Zhulin I.B."/>
        </authorList>
    </citation>
    <scope>NUCLEOTIDE SEQUENCE [LARGE SCALE GENOMIC DNA]</scope>
    <source>
        <strain evidence="1 2">Sp245</strain>
    </source>
</reference>
<name>A0A9P1K0Q3_9PROT</name>
<gene>
    <name evidence="1" type="ORF">AZOBR_p440098</name>
</gene>